<dbReference type="RefSeq" id="WP_282910688.1">
    <property type="nucleotide sequence ID" value="NZ_JAGRPV010000001.1"/>
</dbReference>
<accession>A0ABT6TPW4</accession>
<evidence type="ECO:0000256" key="2">
    <source>
        <dbReference type="SAM" id="Phobius"/>
    </source>
</evidence>
<name>A0ABT6TPW4_9BACL</name>
<dbReference type="PANTHER" id="PTHR34978">
    <property type="entry name" value="POSSIBLE SENSOR-TRANSDUCER PROTEIN BLAR"/>
    <property type="match status" value="1"/>
</dbReference>
<dbReference type="PANTHER" id="PTHR34978:SF3">
    <property type="entry name" value="SLR0241 PROTEIN"/>
    <property type="match status" value="1"/>
</dbReference>
<protein>
    <submittedName>
        <fullName evidence="4">M56 family metallopeptidase</fullName>
    </submittedName>
</protein>
<dbReference type="Pfam" id="PF05569">
    <property type="entry name" value="Peptidase_M56"/>
    <property type="match status" value="1"/>
</dbReference>
<feature type="transmembrane region" description="Helical" evidence="2">
    <location>
        <begin position="6"/>
        <end position="25"/>
    </location>
</feature>
<evidence type="ECO:0000313" key="4">
    <source>
        <dbReference type="EMBL" id="MDI4647949.1"/>
    </source>
</evidence>
<dbReference type="Proteomes" id="UP001161691">
    <property type="component" value="Unassembled WGS sequence"/>
</dbReference>
<keyword evidence="5" id="KW-1185">Reference proteome</keyword>
<keyword evidence="2" id="KW-0472">Membrane</keyword>
<feature type="domain" description="Peptidase M56" evidence="3">
    <location>
        <begin position="8"/>
        <end position="295"/>
    </location>
</feature>
<reference evidence="4" key="1">
    <citation type="submission" date="2023-04" db="EMBL/GenBank/DDBJ databases">
        <title>Comparative genomic analysis of Cohnella hashimotonis sp. nov., isolated from the International Space Station.</title>
        <authorList>
            <person name="Venkateswaran K."/>
            <person name="Simpson A."/>
        </authorList>
    </citation>
    <scope>NUCLEOTIDE SEQUENCE</scope>
    <source>
        <strain evidence="4">F6_2S_P_1</strain>
    </source>
</reference>
<sequence>MNTMLELLFTLAVAGSVVTACILFLRKVPVHIFPAKWRYRLQKIAILLYLLPVAAGISWIFPLIDAHTTTTTVQNSTSITQAGFIPESFMSLRTIPASAALIFLSIWAIGAIGFAARQLYDYRRFTVALSRSRTDLPERGEAAVRLSFLKEELGLKSKVALAGSSIVRSPVLAGLRQPTIYFPQALASGVDLDMDMVLRHELMHLKRKDLWVKALALVVGALHWYNPLAHLLRKEIQLWSELSCDEEVVVGMSHAERKRYGSTLLNVVAGSGNLPTRFCASLSGDGKQLKRRLTLMLNVKKLKKKTMVLTVSAVFLIAAVSTTAAVWASDNTPTVVAQQEAAPAEALTATAAASGATVPGPVPTAAAEGEETASPASEPHATAAPAAAPTAVTQASEAPSDEVHAVPQATAAPTVAQAAKPVPQTAPADEVHAVPQATAAPAAAQAAKPVAKAVAVEPQAVAVSSEK</sequence>
<feature type="transmembrane region" description="Helical" evidence="2">
    <location>
        <begin position="46"/>
        <end position="64"/>
    </location>
</feature>
<dbReference type="InterPro" id="IPR008756">
    <property type="entry name" value="Peptidase_M56"/>
</dbReference>
<feature type="region of interest" description="Disordered" evidence="1">
    <location>
        <begin position="352"/>
        <end position="405"/>
    </location>
</feature>
<gene>
    <name evidence="4" type="ORF">KB449_23560</name>
</gene>
<organism evidence="4 5">
    <name type="scientific">Cohnella hashimotonis</name>
    <dbReference type="NCBI Taxonomy" id="2826895"/>
    <lineage>
        <taxon>Bacteria</taxon>
        <taxon>Bacillati</taxon>
        <taxon>Bacillota</taxon>
        <taxon>Bacilli</taxon>
        <taxon>Bacillales</taxon>
        <taxon>Paenibacillaceae</taxon>
        <taxon>Cohnella</taxon>
    </lineage>
</organism>
<evidence type="ECO:0000259" key="3">
    <source>
        <dbReference type="Pfam" id="PF05569"/>
    </source>
</evidence>
<proteinExistence type="predicted"/>
<keyword evidence="2" id="KW-0812">Transmembrane</keyword>
<dbReference type="EMBL" id="JAGRPV010000001">
    <property type="protein sequence ID" value="MDI4647949.1"/>
    <property type="molecule type" value="Genomic_DNA"/>
</dbReference>
<feature type="transmembrane region" description="Helical" evidence="2">
    <location>
        <begin position="95"/>
        <end position="116"/>
    </location>
</feature>
<evidence type="ECO:0000256" key="1">
    <source>
        <dbReference type="SAM" id="MobiDB-lite"/>
    </source>
</evidence>
<dbReference type="CDD" id="cd07341">
    <property type="entry name" value="M56_BlaR1_MecR1_like"/>
    <property type="match status" value="1"/>
</dbReference>
<comment type="caution">
    <text evidence="4">The sequence shown here is derived from an EMBL/GenBank/DDBJ whole genome shotgun (WGS) entry which is preliminary data.</text>
</comment>
<evidence type="ECO:0000313" key="5">
    <source>
        <dbReference type="Proteomes" id="UP001161691"/>
    </source>
</evidence>
<keyword evidence="2" id="KW-1133">Transmembrane helix</keyword>
<feature type="compositionally biased region" description="Low complexity" evidence="1">
    <location>
        <begin position="352"/>
        <end position="398"/>
    </location>
</feature>
<feature type="transmembrane region" description="Helical" evidence="2">
    <location>
        <begin position="306"/>
        <end position="328"/>
    </location>
</feature>
<dbReference type="InterPro" id="IPR052173">
    <property type="entry name" value="Beta-lactam_resp_regulator"/>
</dbReference>